<evidence type="ECO:0000259" key="14">
    <source>
        <dbReference type="SMART" id="SM00965"/>
    </source>
</evidence>
<evidence type="ECO:0000313" key="19">
    <source>
        <dbReference type="Proteomes" id="UP000283678"/>
    </source>
</evidence>
<keyword evidence="4" id="KW-0406">Ion transport</keyword>
<accession>A0A076IHA0</accession>
<evidence type="ECO:0000256" key="3">
    <source>
        <dbReference type="ARBA" id="ARBA00022452"/>
    </source>
</evidence>
<keyword evidence="5 12" id="KW-0812">Transmembrane</keyword>
<gene>
    <name evidence="18" type="ORF">DWW04_03355</name>
    <name evidence="15" type="ORF">F2Z07_02940</name>
    <name evidence="17" type="ORF">GKD17_22930</name>
    <name evidence="16" type="ORF">KSU80_09000</name>
</gene>
<evidence type="ECO:0000256" key="4">
    <source>
        <dbReference type="ARBA" id="ARBA00022496"/>
    </source>
</evidence>
<dbReference type="SMART" id="SM00965">
    <property type="entry name" value="STN"/>
    <property type="match status" value="1"/>
</dbReference>
<dbReference type="Gene3D" id="2.40.170.20">
    <property type="entry name" value="TonB-dependent receptor, beta-barrel domain"/>
    <property type="match status" value="1"/>
</dbReference>
<keyword evidence="6" id="KW-0732">Signal</keyword>
<sequence>MKKNFCKVRRGHCLSLVWIVSFLLWGNVTMAALPIQEAKLSIQQRSVALSRVFYEIEKQTGYSFLVRNNDINMNEKVSIDVKNKSVEEVLEMLFVGKNIRYKVEGEHISVYKPQQSRQNAITGLVMDVAKEPVIGASVVVMGSTNGCITDFDGKFSLEVSEFPVKLQISYIGYKSQEVTVRDTKTIQVVLREDTETLDEVVVVGYGSQKKANLTGAVASVKMDEVIGNRPLSQAADALQGTVPGLFVSSDGNAPGKSKSFQIRGAYSVGIKNDDGSYGSAIKPLILIDNVEGDLDMVNPEDIETVTVLKDAASAAIYGARAAGGVILVTTKRPKGETSFQLNYNNNFAFATAMNLPEQAPLMEYLQAYSDAAGDQFWTMGSPSVSKWMGYLEQYRNNPSSIPTVGDGIFKDTDGAVYYMNEKDLVKNMLETSFQHTHNISMTGGTDKLRYRLSAGFIDNDGVLITDKDKYRRMNVSGFISANVTKWFTQEATFSYAHSKRMEPKSALGAVYSTRLASFYPEGNMPEGISAAGDGLPFFTPSNQIRWSNPEKTLYDNPRIFLKSILKPLKGFEIAFEYTFDKNIYDYSWYTGSVVYTTVQGGKDTTPTNDYLQKKKRYTDYNSINLYGTYDFSLGNHQFKIMAGFNQESSYQETMEALSYGQAVIEVPSLGSGTSTLKATDKYNEFSVRGGFFRVNYNYQDKYLLEVNGRYDGSSKFPKESRYGFFPSVSAGWNIAQEKFMESTQNWLGSLKLRASYGMIGNQNVPAYSFIPTMAVNNKYNGWISNGNYVTAITSIPSLVSRNFTWEKVGTLDIGIDFSMFSNRFTGTFDWYQRNTNGMLAPGVQLPAVVGADAPYQNTADMRTRGWELSFNWRDQIGKVSYRVGFNLSDSKSKIVKYDSNSSYILSSQKTNALTGGTYTFWEFYKGKELGEIWGYETDGYYTVDDFVDTSSWKLKDGVPSIDGYNPRPGDVKFKNLMDDERGTNMISSGNNTLNNPGDRKVIGNETPRYLYGINLGLNYKGFDLSAFLQGTGKRDKWIANTLTFPLYSDFKFIPLYKGLGDYWQPVDAANGDYTAVNPNAEFPRIYGNYGNQGSNYRQSDKYLSDASYLRIKNVTLSYTFPKAWITKISLSQLRAFVSVENLATFSSLPKGIDPETLKWDYPAFRTVSFGLNLTL</sequence>
<keyword evidence="10 15" id="KW-0675">Receptor</keyword>
<evidence type="ECO:0000256" key="7">
    <source>
        <dbReference type="ARBA" id="ARBA00023004"/>
    </source>
</evidence>
<dbReference type="Gene3D" id="2.170.130.10">
    <property type="entry name" value="TonB-dependent receptor, plug domain"/>
    <property type="match status" value="1"/>
</dbReference>
<keyword evidence="2 12" id="KW-0813">Transport</keyword>
<reference evidence="16" key="4">
    <citation type="submission" date="2021-06" db="EMBL/GenBank/DDBJ databases">
        <title>Collection of gut derived symbiotic bacterial strains cultured from healthy donors.</title>
        <authorList>
            <person name="Lin H."/>
            <person name="Littmann E."/>
            <person name="Pamer E.G."/>
        </authorList>
    </citation>
    <scope>NUCLEOTIDE SEQUENCE</scope>
    <source>
        <strain evidence="16">MSK.5.10</strain>
    </source>
</reference>
<name>A0A076IHA0_9BACT</name>
<dbReference type="InterPro" id="IPR000531">
    <property type="entry name" value="Beta-barrel_TonB"/>
</dbReference>
<proteinExistence type="inferred from homology"/>
<dbReference type="NCBIfam" id="TIGR04057">
    <property type="entry name" value="SusC_RagA_signa"/>
    <property type="match status" value="1"/>
</dbReference>
<dbReference type="Pfam" id="PF00593">
    <property type="entry name" value="TonB_dep_Rec_b-barrel"/>
    <property type="match status" value="1"/>
</dbReference>
<evidence type="ECO:0000256" key="12">
    <source>
        <dbReference type="PROSITE-ProRule" id="PRU01360"/>
    </source>
</evidence>
<evidence type="ECO:0000313" key="15">
    <source>
        <dbReference type="EMBL" id="KAA5324015.1"/>
    </source>
</evidence>
<evidence type="ECO:0000256" key="5">
    <source>
        <dbReference type="ARBA" id="ARBA00022692"/>
    </source>
</evidence>
<dbReference type="RefSeq" id="WP_007834225.1">
    <property type="nucleotide sequence ID" value="NZ_BQOA01000001.1"/>
</dbReference>
<dbReference type="FunFam" id="2.60.40.1120:FF:000003">
    <property type="entry name" value="Outer membrane protein Omp121"/>
    <property type="match status" value="1"/>
</dbReference>
<evidence type="ECO:0000256" key="9">
    <source>
        <dbReference type="ARBA" id="ARBA00023136"/>
    </source>
</evidence>
<dbReference type="SUPFAM" id="SSF49464">
    <property type="entry name" value="Carboxypeptidase regulatory domain-like"/>
    <property type="match status" value="1"/>
</dbReference>
<dbReference type="SUPFAM" id="SSF56935">
    <property type="entry name" value="Porins"/>
    <property type="match status" value="1"/>
</dbReference>
<dbReference type="Proteomes" id="UP000777173">
    <property type="component" value="Unassembled WGS sequence"/>
</dbReference>
<dbReference type="EMBL" id="VVZV01000002">
    <property type="protein sequence ID" value="KAA5324015.1"/>
    <property type="molecule type" value="Genomic_DNA"/>
</dbReference>
<dbReference type="GeneID" id="93449526"/>
<evidence type="ECO:0000313" key="18">
    <source>
        <dbReference type="EMBL" id="RGV80709.1"/>
    </source>
</evidence>
<dbReference type="GO" id="GO:0015344">
    <property type="term" value="F:siderophore uptake transmembrane transporter activity"/>
    <property type="evidence" value="ECO:0007669"/>
    <property type="project" value="TreeGrafter"/>
</dbReference>
<dbReference type="Proteomes" id="UP000481700">
    <property type="component" value="Unassembled WGS sequence"/>
</dbReference>
<dbReference type="InterPro" id="IPR037066">
    <property type="entry name" value="Plug_dom_sf"/>
</dbReference>
<comment type="similarity">
    <text evidence="12 13">Belongs to the TonB-dependent receptor family.</text>
</comment>
<dbReference type="Gene3D" id="3.55.50.30">
    <property type="match status" value="1"/>
</dbReference>
<reference evidence="15 20" key="2">
    <citation type="journal article" date="2019" name="Nat. Med.">
        <title>A library of human gut bacterial isolates paired with longitudinal multiomics data enables mechanistic microbiome research.</title>
        <authorList>
            <person name="Poyet M."/>
            <person name="Groussin M."/>
            <person name="Gibbons S.M."/>
            <person name="Avila-Pacheco J."/>
            <person name="Jiang X."/>
            <person name="Kearney S.M."/>
            <person name="Perrotta A.R."/>
            <person name="Berdy B."/>
            <person name="Zhao S."/>
            <person name="Lieberman T.D."/>
            <person name="Swanson P.K."/>
            <person name="Smith M."/>
            <person name="Roesemann S."/>
            <person name="Alexander J.E."/>
            <person name="Rich S.A."/>
            <person name="Livny J."/>
            <person name="Vlamakis H."/>
            <person name="Clish C."/>
            <person name="Bullock K."/>
            <person name="Deik A."/>
            <person name="Scott J."/>
            <person name="Pierce K.A."/>
            <person name="Xavier R.J."/>
            <person name="Alm E.J."/>
        </authorList>
    </citation>
    <scope>NUCLEOTIDE SEQUENCE [LARGE SCALE GENOMIC DNA]</scope>
    <source>
        <strain evidence="15 20">BIOML-A25</strain>
    </source>
</reference>
<dbReference type="Pfam" id="PF07660">
    <property type="entry name" value="STN"/>
    <property type="match status" value="1"/>
</dbReference>
<evidence type="ECO:0000313" key="21">
    <source>
        <dbReference type="Proteomes" id="UP000500949"/>
    </source>
</evidence>
<protein>
    <submittedName>
        <fullName evidence="18">SusC/RagA family TonB-linked outer membrane protein</fullName>
    </submittedName>
    <submittedName>
        <fullName evidence="15">TonB-dependent receptor</fullName>
    </submittedName>
</protein>
<evidence type="ECO:0000313" key="17">
    <source>
        <dbReference type="EMBL" id="QJR79018.1"/>
    </source>
</evidence>
<dbReference type="Proteomes" id="UP000283678">
    <property type="component" value="Unassembled WGS sequence"/>
</dbReference>
<dbReference type="GO" id="GO:0044718">
    <property type="term" value="P:siderophore transmembrane transport"/>
    <property type="evidence" value="ECO:0007669"/>
    <property type="project" value="TreeGrafter"/>
</dbReference>
<dbReference type="InterPro" id="IPR023996">
    <property type="entry name" value="TonB-dep_OMP_SusC/RagA"/>
</dbReference>
<dbReference type="InterPro" id="IPR008969">
    <property type="entry name" value="CarboxyPept-like_regulatory"/>
</dbReference>
<dbReference type="Gene3D" id="2.60.40.1120">
    <property type="entry name" value="Carboxypeptidase-like, regulatory domain"/>
    <property type="match status" value="1"/>
</dbReference>
<comment type="subcellular location">
    <subcellularLocation>
        <location evidence="1 12">Cell outer membrane</location>
        <topology evidence="1 12">Multi-pass membrane protein</topology>
    </subcellularLocation>
</comment>
<dbReference type="PROSITE" id="PS52016">
    <property type="entry name" value="TONB_DEPENDENT_REC_3"/>
    <property type="match status" value="1"/>
</dbReference>
<keyword evidence="4" id="KW-0410">Iron transport</keyword>
<dbReference type="PANTHER" id="PTHR30069:SF29">
    <property type="entry name" value="HEMOGLOBIN AND HEMOGLOBIN-HAPTOGLOBIN-BINDING PROTEIN 1-RELATED"/>
    <property type="match status" value="1"/>
</dbReference>
<keyword evidence="7" id="KW-0408">Iron</keyword>
<dbReference type="PANTHER" id="PTHR30069">
    <property type="entry name" value="TONB-DEPENDENT OUTER MEMBRANE RECEPTOR"/>
    <property type="match status" value="1"/>
</dbReference>
<organism evidence="18 19">
    <name type="scientific">Phocaeicola dorei</name>
    <dbReference type="NCBI Taxonomy" id="357276"/>
    <lineage>
        <taxon>Bacteria</taxon>
        <taxon>Pseudomonadati</taxon>
        <taxon>Bacteroidota</taxon>
        <taxon>Bacteroidia</taxon>
        <taxon>Bacteroidales</taxon>
        <taxon>Bacteroidaceae</taxon>
        <taxon>Phocaeicola</taxon>
    </lineage>
</organism>
<dbReference type="InterPro" id="IPR036942">
    <property type="entry name" value="Beta-barrel_TonB_sf"/>
</dbReference>
<evidence type="ECO:0000313" key="20">
    <source>
        <dbReference type="Proteomes" id="UP000481700"/>
    </source>
</evidence>
<keyword evidence="8 13" id="KW-0798">TonB box</keyword>
<dbReference type="GeneID" id="5302123"/>
<evidence type="ECO:0000256" key="6">
    <source>
        <dbReference type="ARBA" id="ARBA00022729"/>
    </source>
</evidence>
<dbReference type="NCBIfam" id="TIGR04056">
    <property type="entry name" value="OMP_RagA_SusC"/>
    <property type="match status" value="1"/>
</dbReference>
<evidence type="ECO:0000313" key="16">
    <source>
        <dbReference type="EMBL" id="MBV3123317.1"/>
    </source>
</evidence>
<dbReference type="EMBL" id="JAHOAX010000006">
    <property type="protein sequence ID" value="MBV3123317.1"/>
    <property type="molecule type" value="Genomic_DNA"/>
</dbReference>
<evidence type="ECO:0000256" key="11">
    <source>
        <dbReference type="ARBA" id="ARBA00023237"/>
    </source>
</evidence>
<keyword evidence="3 12" id="KW-1134">Transmembrane beta strand</keyword>
<evidence type="ECO:0000256" key="13">
    <source>
        <dbReference type="RuleBase" id="RU003357"/>
    </source>
</evidence>
<dbReference type="InterPro" id="IPR039426">
    <property type="entry name" value="TonB-dep_rcpt-like"/>
</dbReference>
<reference evidence="17 21" key="3">
    <citation type="submission" date="2019-11" db="EMBL/GenBank/DDBJ databases">
        <title>Complete genome sequence of Bacteroides dorei DSM 17855.</title>
        <authorList>
            <person name="Russell J.T."/>
        </authorList>
    </citation>
    <scope>NUCLEOTIDE SEQUENCE [LARGE SCALE GENOMIC DNA]</scope>
    <source>
        <strain evidence="17 21">DSM 17855</strain>
    </source>
</reference>
<evidence type="ECO:0000256" key="10">
    <source>
        <dbReference type="ARBA" id="ARBA00023170"/>
    </source>
</evidence>
<dbReference type="Pfam" id="PF07715">
    <property type="entry name" value="Plug"/>
    <property type="match status" value="1"/>
</dbReference>
<dbReference type="KEGG" id="bdo:EL88_00285"/>
<dbReference type="GO" id="GO:0009279">
    <property type="term" value="C:cell outer membrane"/>
    <property type="evidence" value="ECO:0007669"/>
    <property type="project" value="UniProtKB-SubCell"/>
</dbReference>
<dbReference type="EMBL" id="QRZL01000002">
    <property type="protein sequence ID" value="RGV80709.1"/>
    <property type="molecule type" value="Genomic_DNA"/>
</dbReference>
<dbReference type="InterPro" id="IPR011662">
    <property type="entry name" value="Secretin/TonB_short_N"/>
</dbReference>
<evidence type="ECO:0000256" key="1">
    <source>
        <dbReference type="ARBA" id="ARBA00004571"/>
    </source>
</evidence>
<dbReference type="Pfam" id="PF13715">
    <property type="entry name" value="CarbopepD_reg_2"/>
    <property type="match status" value="1"/>
</dbReference>
<dbReference type="InterPro" id="IPR023997">
    <property type="entry name" value="TonB-dep_OMP_SusC/RagA_CS"/>
</dbReference>
<keyword evidence="9 12" id="KW-0472">Membrane</keyword>
<dbReference type="InterPro" id="IPR012910">
    <property type="entry name" value="Plug_dom"/>
</dbReference>
<dbReference type="EMBL" id="CP046176">
    <property type="protein sequence ID" value="QJR79018.1"/>
    <property type="molecule type" value="Genomic_DNA"/>
</dbReference>
<dbReference type="AlphaFoldDB" id="A0A076IHA0"/>
<evidence type="ECO:0000256" key="8">
    <source>
        <dbReference type="ARBA" id="ARBA00023077"/>
    </source>
</evidence>
<reference evidence="18 19" key="1">
    <citation type="submission" date="2018-08" db="EMBL/GenBank/DDBJ databases">
        <title>A genome reference for cultivated species of the human gut microbiota.</title>
        <authorList>
            <person name="Zou Y."/>
            <person name="Xue W."/>
            <person name="Luo G."/>
        </authorList>
    </citation>
    <scope>NUCLEOTIDE SEQUENCE [LARGE SCALE GENOMIC DNA]</scope>
    <source>
        <strain evidence="18 19">AF14-1AC</strain>
    </source>
</reference>
<evidence type="ECO:0000256" key="2">
    <source>
        <dbReference type="ARBA" id="ARBA00022448"/>
    </source>
</evidence>
<feature type="domain" description="Secretin/TonB short N-terminal" evidence="14">
    <location>
        <begin position="62"/>
        <end position="113"/>
    </location>
</feature>
<dbReference type="eggNOG" id="COG1629">
    <property type="taxonomic scope" value="Bacteria"/>
</dbReference>
<keyword evidence="11 12" id="KW-0998">Cell outer membrane</keyword>
<dbReference type="Proteomes" id="UP000500949">
    <property type="component" value="Chromosome"/>
</dbReference>